<keyword evidence="10" id="KW-1185">Reference proteome</keyword>
<dbReference type="SMART" id="SM01036">
    <property type="entry name" value="BP28CT"/>
    <property type="match status" value="1"/>
</dbReference>
<keyword evidence="6 7" id="KW-0687">Ribonucleoprotein</keyword>
<comment type="subcellular location">
    <subcellularLocation>
        <location evidence="1 7">Nucleus</location>
        <location evidence="1 7">Nucleolus</location>
    </subcellularLocation>
</comment>
<proteinExistence type="inferred from homology"/>
<evidence type="ECO:0000313" key="9">
    <source>
        <dbReference type="Ensembl" id="ENSOMEP00000029849.1"/>
    </source>
</evidence>
<dbReference type="GO" id="GO:0034455">
    <property type="term" value="C:t-UTP complex"/>
    <property type="evidence" value="ECO:0007669"/>
    <property type="project" value="TreeGrafter"/>
</dbReference>
<keyword evidence="4 7" id="KW-0698">rRNA processing</keyword>
<dbReference type="SUPFAM" id="SSF48371">
    <property type="entry name" value="ARM repeat"/>
    <property type="match status" value="1"/>
</dbReference>
<organism evidence="9 10">
    <name type="scientific">Oryzias melastigma</name>
    <name type="common">Marine medaka</name>
    <dbReference type="NCBI Taxonomy" id="30732"/>
    <lineage>
        <taxon>Eukaryota</taxon>
        <taxon>Metazoa</taxon>
        <taxon>Chordata</taxon>
        <taxon>Craniata</taxon>
        <taxon>Vertebrata</taxon>
        <taxon>Euteleostomi</taxon>
        <taxon>Actinopterygii</taxon>
        <taxon>Neopterygii</taxon>
        <taxon>Teleostei</taxon>
        <taxon>Neoteleostei</taxon>
        <taxon>Acanthomorphata</taxon>
        <taxon>Ovalentaria</taxon>
        <taxon>Atherinomorphae</taxon>
        <taxon>Beloniformes</taxon>
        <taxon>Adrianichthyidae</taxon>
        <taxon>Oryziinae</taxon>
        <taxon>Oryzias</taxon>
    </lineage>
</organism>
<evidence type="ECO:0000256" key="6">
    <source>
        <dbReference type="ARBA" id="ARBA00023274"/>
    </source>
</evidence>
<evidence type="ECO:0000256" key="4">
    <source>
        <dbReference type="ARBA" id="ARBA00022552"/>
    </source>
</evidence>
<dbReference type="GO" id="GO:0032040">
    <property type="term" value="C:small-subunit processome"/>
    <property type="evidence" value="ECO:0007669"/>
    <property type="project" value="TreeGrafter"/>
</dbReference>
<dbReference type="OMA" id="CLHKTFL"/>
<dbReference type="InterPro" id="IPR011989">
    <property type="entry name" value="ARM-like"/>
</dbReference>
<dbReference type="Gene3D" id="1.25.10.10">
    <property type="entry name" value="Leucine-rich Repeat Variant"/>
    <property type="match status" value="1"/>
</dbReference>
<keyword evidence="3 7" id="KW-0690">Ribosome biogenesis</keyword>
<protein>
    <recommendedName>
        <fullName evidence="7">HEAT repeat-containing protein 1</fullName>
    </recommendedName>
</protein>
<evidence type="ECO:0000256" key="2">
    <source>
        <dbReference type="ARBA" id="ARBA00010559"/>
    </source>
</evidence>
<sequence>MVETSSSSSSSSYSQLCTRLAALRSTLATKLPSRVFLPTLTKCYSSMLGVLMSIMKEHISQMQMEQLSFHQSELTTFFLTALDFRAKHSSEVEGSVIECLLTMVMKLSEFTFRPLFFKLCDWSKADSAERQLTFFRLCDVMASRLKRLFVLFATQLVKPLAAILRQTSSSGIFFFDLKKNCLLLQLGLNCLQKIFLYDTKCFLNQERADALLSPLVEQLENQLGGEQVYQQRVTQHLLPCLGQFSVALADDSLWKTLNYEVLLKTRHGDSKVRFSSLLMLMELAFRLKENYVVLLPETIPFLAELMEGECISVWRARAAQSLLTVSGEKPVQRFFFFLNNHSSK</sequence>
<reference evidence="9" key="2">
    <citation type="submission" date="2025-09" db="UniProtKB">
        <authorList>
            <consortium name="Ensembl"/>
        </authorList>
    </citation>
    <scope>IDENTIFICATION</scope>
</reference>
<keyword evidence="5 7" id="KW-0539">Nucleus</keyword>
<dbReference type="Pfam" id="PF08146">
    <property type="entry name" value="BP28CT"/>
    <property type="match status" value="1"/>
</dbReference>
<dbReference type="AlphaFoldDB" id="A0A3B3DK49"/>
<dbReference type="GO" id="GO:0045943">
    <property type="term" value="P:positive regulation of transcription by RNA polymerase I"/>
    <property type="evidence" value="ECO:0007669"/>
    <property type="project" value="TreeGrafter"/>
</dbReference>
<evidence type="ECO:0000256" key="3">
    <source>
        <dbReference type="ARBA" id="ARBA00022517"/>
    </source>
</evidence>
<dbReference type="InterPro" id="IPR016024">
    <property type="entry name" value="ARM-type_fold"/>
</dbReference>
<evidence type="ECO:0000259" key="8">
    <source>
        <dbReference type="SMART" id="SM01036"/>
    </source>
</evidence>
<evidence type="ECO:0000256" key="7">
    <source>
        <dbReference type="RuleBase" id="RU367065"/>
    </source>
</evidence>
<comment type="similarity">
    <text evidence="2 7">Belongs to the HEATR1/UTP10 family.</text>
</comment>
<accession>A0A3B3DK49</accession>
<dbReference type="Ensembl" id="ENSOMET00000019718.1">
    <property type="protein sequence ID" value="ENSOMEP00000029849.1"/>
    <property type="gene ID" value="ENSOMEG00000013778.1"/>
</dbReference>
<feature type="domain" description="BP28 C-terminal" evidence="8">
    <location>
        <begin position="64"/>
        <end position="202"/>
    </location>
</feature>
<comment type="function">
    <text evidence="7">Involved in nucleolar processing of pre-18S ribosomal RNA.</text>
</comment>
<dbReference type="Proteomes" id="UP000261560">
    <property type="component" value="Unplaced"/>
</dbReference>
<dbReference type="GO" id="GO:0030515">
    <property type="term" value="F:snoRNA binding"/>
    <property type="evidence" value="ECO:0007669"/>
    <property type="project" value="TreeGrafter"/>
</dbReference>
<reference evidence="9" key="1">
    <citation type="submission" date="2025-08" db="UniProtKB">
        <authorList>
            <consortium name="Ensembl"/>
        </authorList>
    </citation>
    <scope>IDENTIFICATION</scope>
</reference>
<dbReference type="InterPro" id="IPR040191">
    <property type="entry name" value="UTP10"/>
</dbReference>
<dbReference type="PANTHER" id="PTHR13457">
    <property type="entry name" value="BAP28"/>
    <property type="match status" value="1"/>
</dbReference>
<evidence type="ECO:0000256" key="1">
    <source>
        <dbReference type="ARBA" id="ARBA00004604"/>
    </source>
</evidence>
<evidence type="ECO:0000256" key="5">
    <source>
        <dbReference type="ARBA" id="ARBA00023242"/>
    </source>
</evidence>
<dbReference type="InterPro" id="IPR012954">
    <property type="entry name" value="BP28_C_dom"/>
</dbReference>
<dbReference type="GeneTree" id="ENSGT00390000015845"/>
<dbReference type="PANTHER" id="PTHR13457:SF1">
    <property type="entry name" value="HEAT REPEAT-CONTAINING PROTEIN 1"/>
    <property type="match status" value="1"/>
</dbReference>
<dbReference type="GO" id="GO:0000462">
    <property type="term" value="P:maturation of SSU-rRNA from tricistronic rRNA transcript (SSU-rRNA, 5.8S rRNA, LSU-rRNA)"/>
    <property type="evidence" value="ECO:0007669"/>
    <property type="project" value="TreeGrafter"/>
</dbReference>
<name>A0A3B3DK49_ORYME</name>
<dbReference type="GO" id="GO:0030686">
    <property type="term" value="C:90S preribosome"/>
    <property type="evidence" value="ECO:0007669"/>
    <property type="project" value="TreeGrafter"/>
</dbReference>
<evidence type="ECO:0000313" key="10">
    <source>
        <dbReference type="Proteomes" id="UP000261560"/>
    </source>
</evidence>